<proteinExistence type="predicted"/>
<dbReference type="InterPro" id="IPR017441">
    <property type="entry name" value="Protein_kinase_ATP_BS"/>
</dbReference>
<evidence type="ECO:0000256" key="1">
    <source>
        <dbReference type="ARBA" id="ARBA00022741"/>
    </source>
</evidence>
<dbReference type="SUPFAM" id="SSF56112">
    <property type="entry name" value="Protein kinase-like (PK-like)"/>
    <property type="match status" value="1"/>
</dbReference>
<dbReference type="InterPro" id="IPR011009">
    <property type="entry name" value="Kinase-like_dom_sf"/>
</dbReference>
<dbReference type="GO" id="GO:0005524">
    <property type="term" value="F:ATP binding"/>
    <property type="evidence" value="ECO:0007669"/>
    <property type="project" value="UniProtKB-UniRule"/>
</dbReference>
<feature type="signal peptide" evidence="5">
    <location>
        <begin position="1"/>
        <end position="16"/>
    </location>
</feature>
<feature type="chain" id="PRO_5042185672" description="Protein kinase domain-containing protein" evidence="5">
    <location>
        <begin position="17"/>
        <end position="558"/>
    </location>
</feature>
<sequence>MIKQDFFLLLTFSVIAFIITHTRTSVAVCDQHCPGSSLNFHLPFPYGFSEGCPIRLNCSKGEVFVGEEFRVQNVTSDGLLINIPPKCNRSIETLKPLYSSNYALTSRNGLLLQNCTTKPQDCVIPESLLRLQFRSNDCEHPYCYSAKVGEERVKNGDSASFLSFHNISITGCKFLYSSVAVVVNSSSMVSLEFRTLHLSYWLNGGCNCSSNANCTAIISPVSQTAGYRCQCVEGFEGDGYATGRGCLKASKCNPDKNWSRQCRGTTKLAVLITGVIAGASLMAGIAFFCYMFRRRSASLKIRKNTKQLLSEAEGSCSVPFYRFKEMKRATYGFSEKHRLGTGAYGTVYAGKLSSDDWVAIKRIRYRDADKILSGLKVVDFTRQPNEVNLANFAMEKIRMGCLDEIIDPFLEQHKNAWTSSSLHKVGELAFRCLAFHSETRPSMMEVAAELENIMVSGGVPMKTKELELEHEGKNMCIGSPVVSCCSSLSNIGDEKSQILSENKAVLVDDESKGATQKMRSYGISGEEVKACSSISLEDLWLSEETSSPSSNSLLSNVV</sequence>
<keyword evidence="4" id="KW-1133">Transmembrane helix</keyword>
<dbReference type="AlphaFoldDB" id="A0AAD4RYF2"/>
<keyword evidence="7" id="KW-1185">Reference proteome</keyword>
<evidence type="ECO:0000313" key="6">
    <source>
        <dbReference type="EMBL" id="KAI3843697.1"/>
    </source>
</evidence>
<dbReference type="Proteomes" id="UP001202328">
    <property type="component" value="Unassembled WGS sequence"/>
</dbReference>
<evidence type="ECO:0000256" key="5">
    <source>
        <dbReference type="SAM" id="SignalP"/>
    </source>
</evidence>
<dbReference type="EMBL" id="JAJJMB010016912">
    <property type="protein sequence ID" value="KAI3843697.1"/>
    <property type="molecule type" value="Genomic_DNA"/>
</dbReference>
<dbReference type="PANTHER" id="PTHR46008:SF62">
    <property type="entry name" value="PROTEIN KINASE DOMAIN-CONTAINING PROTEIN"/>
    <property type="match status" value="1"/>
</dbReference>
<reference evidence="6" key="1">
    <citation type="submission" date="2022-04" db="EMBL/GenBank/DDBJ databases">
        <title>A functionally conserved STORR gene fusion in Papaver species that diverged 16.8 million years ago.</title>
        <authorList>
            <person name="Catania T."/>
        </authorList>
    </citation>
    <scope>NUCLEOTIDE SEQUENCE</scope>
    <source>
        <strain evidence="6">S-188037</strain>
    </source>
</reference>
<name>A0AAD4RYF2_9MAGN</name>
<evidence type="ECO:0000313" key="7">
    <source>
        <dbReference type="Proteomes" id="UP001202328"/>
    </source>
</evidence>
<organism evidence="6 7">
    <name type="scientific">Papaver atlanticum</name>
    <dbReference type="NCBI Taxonomy" id="357466"/>
    <lineage>
        <taxon>Eukaryota</taxon>
        <taxon>Viridiplantae</taxon>
        <taxon>Streptophyta</taxon>
        <taxon>Embryophyta</taxon>
        <taxon>Tracheophyta</taxon>
        <taxon>Spermatophyta</taxon>
        <taxon>Magnoliopsida</taxon>
        <taxon>Ranunculales</taxon>
        <taxon>Papaveraceae</taxon>
        <taxon>Papaveroideae</taxon>
        <taxon>Papaver</taxon>
    </lineage>
</organism>
<keyword evidence="4" id="KW-0812">Transmembrane</keyword>
<evidence type="ECO:0000256" key="4">
    <source>
        <dbReference type="SAM" id="Phobius"/>
    </source>
</evidence>
<evidence type="ECO:0000256" key="2">
    <source>
        <dbReference type="ARBA" id="ARBA00022840"/>
    </source>
</evidence>
<dbReference type="PROSITE" id="PS00107">
    <property type="entry name" value="PROTEIN_KINASE_ATP"/>
    <property type="match status" value="1"/>
</dbReference>
<evidence type="ECO:0000256" key="3">
    <source>
        <dbReference type="PROSITE-ProRule" id="PRU10141"/>
    </source>
</evidence>
<protein>
    <recommendedName>
        <fullName evidence="8">Protein kinase domain-containing protein</fullName>
    </recommendedName>
</protein>
<gene>
    <name evidence="6" type="ORF">MKW98_013633</name>
</gene>
<evidence type="ECO:0008006" key="8">
    <source>
        <dbReference type="Google" id="ProtNLM"/>
    </source>
</evidence>
<keyword evidence="5" id="KW-0732">Signal</keyword>
<keyword evidence="1 3" id="KW-0547">Nucleotide-binding</keyword>
<keyword evidence="4" id="KW-0472">Membrane</keyword>
<feature type="binding site" evidence="3">
    <location>
        <position position="361"/>
    </location>
    <ligand>
        <name>ATP</name>
        <dbReference type="ChEBI" id="CHEBI:30616"/>
    </ligand>
</feature>
<dbReference type="PANTHER" id="PTHR46008">
    <property type="entry name" value="LEAF RUST 10 DISEASE-RESISTANCE LOCUS RECEPTOR-LIKE PROTEIN KINASE-LIKE 1.4"/>
    <property type="match status" value="1"/>
</dbReference>
<feature type="transmembrane region" description="Helical" evidence="4">
    <location>
        <begin position="268"/>
        <end position="292"/>
    </location>
</feature>
<accession>A0AAD4RYF2</accession>
<dbReference type="GO" id="GO:0016301">
    <property type="term" value="F:kinase activity"/>
    <property type="evidence" value="ECO:0007669"/>
    <property type="project" value="TreeGrafter"/>
</dbReference>
<dbReference type="Gene3D" id="2.10.25.10">
    <property type="entry name" value="Laminin"/>
    <property type="match status" value="1"/>
</dbReference>
<comment type="caution">
    <text evidence="6">The sequence shown here is derived from an EMBL/GenBank/DDBJ whole genome shotgun (WGS) entry which is preliminary data.</text>
</comment>
<keyword evidence="2 3" id="KW-0067">ATP-binding</keyword>
<dbReference type="Gene3D" id="3.30.200.20">
    <property type="entry name" value="Phosphorylase Kinase, domain 1"/>
    <property type="match status" value="1"/>
</dbReference>